<dbReference type="PROSITE" id="PS51257">
    <property type="entry name" value="PROKAR_LIPOPROTEIN"/>
    <property type="match status" value="1"/>
</dbReference>
<sequence>MKRKIFLNVFLFAFLLQSCDSLMMESEQLIVMADRIQTDSLWISEVKYQPAETGMFLGSPSLLRLDNGDILASHDYNGPSSNTTAVYRSTDNGQSWSHITDIVGLFWANLFEHDGNIYFLGTNAGTGVTARTIVLCRSTDQGATWGTPITLFDTDIPGQPVRYHGAPTPVVKNNGRLYRAFEGLDTRYNWTRGYRAFVISIDENADLTTASNWKMSTKVTYNEGWDPPGSEATTGWIEGNAVVDPSGNLVNIIRVNSVPFIDKAAIIRVNNTGDSATFTSDDFITFPGGLHKFVIRRDAVTGVYLAMANTNTNSNYPQQRNVLSLYVSANLRQWHHVTTLMEDDQGLPFSVSVAKTGFQYPDWQFDGDDLIYLVRTSYGGAYNYHNANRITFGRLKNFRSLITVPTDTGLFGPAENVPASLLGSVGYVRSGNYPAQQVYATVRAADGRVWLRQNLGADWIARSSTEGQSFGGHYQWGRTGDGHEWSSSALAAPPAPNNPMGLLSGGNLPFYGGTTVWWSQGISTDQWTASTVAQVTATNGCDPCRQLGANWRLPTNAEWQQVILSENISNAATAFNSSLKLPKAGYRLGSNGTSYYSNGRYWSSNAHPTVVGAAVALHFTDTDINTSLALSRSGGLSIRCIRTP</sequence>
<accession>A0ABW5L0N0</accession>
<evidence type="ECO:0000313" key="1">
    <source>
        <dbReference type="EMBL" id="MFD2554744.1"/>
    </source>
</evidence>
<proteinExistence type="predicted"/>
<name>A0ABW5L0N0_9SPHI</name>
<comment type="caution">
    <text evidence="1">The sequence shown here is derived from an EMBL/GenBank/DDBJ whole genome shotgun (WGS) entry which is preliminary data.</text>
</comment>
<keyword evidence="1" id="KW-0326">Glycosidase</keyword>
<keyword evidence="2" id="KW-1185">Reference proteome</keyword>
<organism evidence="1 2">
    <name type="scientific">Sphingobacterium tabacisoli</name>
    <dbReference type="NCBI Taxonomy" id="2044855"/>
    <lineage>
        <taxon>Bacteria</taxon>
        <taxon>Pseudomonadati</taxon>
        <taxon>Bacteroidota</taxon>
        <taxon>Sphingobacteriia</taxon>
        <taxon>Sphingobacteriales</taxon>
        <taxon>Sphingobacteriaceae</taxon>
        <taxon>Sphingobacterium</taxon>
    </lineage>
</organism>
<dbReference type="SUPFAM" id="SSF50939">
    <property type="entry name" value="Sialidases"/>
    <property type="match status" value="1"/>
</dbReference>
<gene>
    <name evidence="1" type="ORF">ACFSQW_10110</name>
</gene>
<protein>
    <submittedName>
        <fullName evidence="1">Exo-alpha-sialidase</fullName>
        <ecNumber evidence="1">3.2.1.18</ecNumber>
    </submittedName>
</protein>
<evidence type="ECO:0000313" key="2">
    <source>
        <dbReference type="Proteomes" id="UP001597440"/>
    </source>
</evidence>
<keyword evidence="1" id="KW-0378">Hydrolase</keyword>
<reference evidence="2" key="1">
    <citation type="journal article" date="2019" name="Int. J. Syst. Evol. Microbiol.">
        <title>The Global Catalogue of Microorganisms (GCM) 10K type strain sequencing project: providing services to taxonomists for standard genome sequencing and annotation.</title>
        <authorList>
            <consortium name="The Broad Institute Genomics Platform"/>
            <consortium name="The Broad Institute Genome Sequencing Center for Infectious Disease"/>
            <person name="Wu L."/>
            <person name="Ma J."/>
        </authorList>
    </citation>
    <scope>NUCLEOTIDE SEQUENCE [LARGE SCALE GENOMIC DNA]</scope>
    <source>
        <strain evidence="2">KCTC 52298</strain>
    </source>
</reference>
<dbReference type="RefSeq" id="WP_210353135.1">
    <property type="nucleotide sequence ID" value="NZ_JAEQMU010000001.1"/>
</dbReference>
<dbReference type="EMBL" id="JBHULD010000014">
    <property type="protein sequence ID" value="MFD2554744.1"/>
    <property type="molecule type" value="Genomic_DNA"/>
</dbReference>
<dbReference type="Gene3D" id="2.120.10.10">
    <property type="match status" value="2"/>
</dbReference>
<dbReference type="InterPro" id="IPR036278">
    <property type="entry name" value="Sialidase_sf"/>
</dbReference>
<dbReference type="CDD" id="cd15482">
    <property type="entry name" value="Sialidase_non-viral"/>
    <property type="match status" value="1"/>
</dbReference>
<dbReference type="Proteomes" id="UP001597440">
    <property type="component" value="Unassembled WGS sequence"/>
</dbReference>
<dbReference type="EC" id="3.2.1.18" evidence="1"/>
<dbReference type="GO" id="GO:0004308">
    <property type="term" value="F:exo-alpha-sialidase activity"/>
    <property type="evidence" value="ECO:0007669"/>
    <property type="project" value="UniProtKB-EC"/>
</dbReference>